<sequence length="278" mass="29870">MEVEGGAEEEEEKIREKQETLERVGEEKMEIDKQCNPIAGEESEGGRREEGEEREEEEGGEERSDEGAGKEEGYENRKDKGHISEIELECERNSNDELSKAQDLKATSIEETEMSGKKTIITSNSSLSCSSASSPSSSSSSSNSHSSPSSDSPSVSPGSKKLCFRTAFPNEHGDDVVGNGAGTEGACSVLGEPCHDNESINGPESNNNTSDSGDNNSSCFSCSNNIRTNNVKGSEGETTAPANSITGKKRSSEAMEKSLWFSHGETRETEEELLGNTF</sequence>
<proteinExistence type="predicted"/>
<feature type="region of interest" description="Disordered" evidence="1">
    <location>
        <begin position="1"/>
        <end position="253"/>
    </location>
</feature>
<gene>
    <name evidence="2" type="ORF">PPAR00522_LOCUS9304</name>
</gene>
<feature type="region of interest" description="Disordered" evidence="1">
    <location>
        <begin position="259"/>
        <end position="278"/>
    </location>
</feature>
<protein>
    <submittedName>
        <fullName evidence="2">Uncharacterized protein</fullName>
    </submittedName>
</protein>
<accession>A0A7S0UZ11</accession>
<dbReference type="AlphaFoldDB" id="A0A7S0UZ11"/>
<evidence type="ECO:0000256" key="1">
    <source>
        <dbReference type="SAM" id="MobiDB-lite"/>
    </source>
</evidence>
<dbReference type="EMBL" id="HBFM01014803">
    <property type="protein sequence ID" value="CAD8772898.1"/>
    <property type="molecule type" value="Transcribed_RNA"/>
</dbReference>
<feature type="compositionally biased region" description="Polar residues" evidence="1">
    <location>
        <begin position="226"/>
        <end position="246"/>
    </location>
</feature>
<name>A0A7S0UZ11_9CHLO</name>
<feature type="compositionally biased region" description="Low complexity" evidence="1">
    <location>
        <begin position="205"/>
        <end position="225"/>
    </location>
</feature>
<feature type="compositionally biased region" description="Acidic residues" evidence="1">
    <location>
        <begin position="1"/>
        <end position="11"/>
    </location>
</feature>
<organism evidence="2">
    <name type="scientific">Polytomella parva</name>
    <dbReference type="NCBI Taxonomy" id="51329"/>
    <lineage>
        <taxon>Eukaryota</taxon>
        <taxon>Viridiplantae</taxon>
        <taxon>Chlorophyta</taxon>
        <taxon>core chlorophytes</taxon>
        <taxon>Chlorophyceae</taxon>
        <taxon>CS clade</taxon>
        <taxon>Chlamydomonadales</taxon>
        <taxon>Chlamydomonadaceae</taxon>
        <taxon>Polytomella</taxon>
    </lineage>
</organism>
<feature type="compositionally biased region" description="Basic and acidic residues" evidence="1">
    <location>
        <begin position="12"/>
        <end position="33"/>
    </location>
</feature>
<feature type="compositionally biased region" description="Basic and acidic residues" evidence="1">
    <location>
        <begin position="61"/>
        <end position="103"/>
    </location>
</feature>
<feature type="compositionally biased region" description="Acidic residues" evidence="1">
    <location>
        <begin position="268"/>
        <end position="278"/>
    </location>
</feature>
<reference evidence="2" key="1">
    <citation type="submission" date="2021-01" db="EMBL/GenBank/DDBJ databases">
        <authorList>
            <person name="Corre E."/>
            <person name="Pelletier E."/>
            <person name="Niang G."/>
            <person name="Scheremetjew M."/>
            <person name="Finn R."/>
            <person name="Kale V."/>
            <person name="Holt S."/>
            <person name="Cochrane G."/>
            <person name="Meng A."/>
            <person name="Brown T."/>
            <person name="Cohen L."/>
        </authorList>
    </citation>
    <scope>NUCLEOTIDE SEQUENCE</scope>
    <source>
        <strain evidence="2">SAG 63-3</strain>
    </source>
</reference>
<evidence type="ECO:0000313" key="2">
    <source>
        <dbReference type="EMBL" id="CAD8772898.1"/>
    </source>
</evidence>
<feature type="compositionally biased region" description="Low complexity" evidence="1">
    <location>
        <begin position="123"/>
        <end position="159"/>
    </location>
</feature>